<dbReference type="Pfam" id="PF00672">
    <property type="entry name" value="HAMP"/>
    <property type="match status" value="1"/>
</dbReference>
<dbReference type="PROSITE" id="PS50885">
    <property type="entry name" value="HAMP"/>
    <property type="match status" value="1"/>
</dbReference>
<evidence type="ECO:0000256" key="16">
    <source>
        <dbReference type="SAM" id="Phobius"/>
    </source>
</evidence>
<feature type="coiled-coil region" evidence="15">
    <location>
        <begin position="293"/>
        <end position="322"/>
    </location>
</feature>
<evidence type="ECO:0000256" key="3">
    <source>
        <dbReference type="ARBA" id="ARBA00012438"/>
    </source>
</evidence>
<keyword evidence="15" id="KW-0175">Coiled coil</keyword>
<evidence type="ECO:0000256" key="12">
    <source>
        <dbReference type="ARBA" id="ARBA00022989"/>
    </source>
</evidence>
<dbReference type="PANTHER" id="PTHR44936">
    <property type="entry name" value="SENSOR PROTEIN CREC"/>
    <property type="match status" value="1"/>
</dbReference>
<dbReference type="GO" id="GO:0000155">
    <property type="term" value="F:phosphorelay sensor kinase activity"/>
    <property type="evidence" value="ECO:0007669"/>
    <property type="project" value="InterPro"/>
</dbReference>
<dbReference type="RefSeq" id="WP_090961015.1">
    <property type="nucleotide sequence ID" value="NZ_FOOA01000003.1"/>
</dbReference>
<keyword evidence="8 16" id="KW-0812">Transmembrane</keyword>
<keyword evidence="9" id="KW-0547">Nucleotide-binding</keyword>
<gene>
    <name evidence="19" type="ORF">GGR05_001937</name>
</gene>
<name>A0A7W6FU74_9HYPH</name>
<keyword evidence="20" id="KW-1185">Reference proteome</keyword>
<evidence type="ECO:0000256" key="1">
    <source>
        <dbReference type="ARBA" id="ARBA00000085"/>
    </source>
</evidence>
<dbReference type="InterPro" id="IPR050980">
    <property type="entry name" value="2C_sensor_his_kinase"/>
</dbReference>
<dbReference type="GO" id="GO:0005886">
    <property type="term" value="C:plasma membrane"/>
    <property type="evidence" value="ECO:0007669"/>
    <property type="project" value="UniProtKB-SubCell"/>
</dbReference>
<keyword evidence="11" id="KW-0067">ATP-binding</keyword>
<keyword evidence="14 16" id="KW-0472">Membrane</keyword>
<dbReference type="Pfam" id="PF02518">
    <property type="entry name" value="HATPase_c"/>
    <property type="match status" value="1"/>
</dbReference>
<dbReference type="Gene3D" id="3.30.565.10">
    <property type="entry name" value="Histidine kinase-like ATPase, C-terminal domain"/>
    <property type="match status" value="1"/>
</dbReference>
<evidence type="ECO:0000313" key="20">
    <source>
        <dbReference type="Proteomes" id="UP000531216"/>
    </source>
</evidence>
<dbReference type="OrthoDB" id="9804645at2"/>
<evidence type="ECO:0000256" key="11">
    <source>
        <dbReference type="ARBA" id="ARBA00022840"/>
    </source>
</evidence>
<evidence type="ECO:0000256" key="14">
    <source>
        <dbReference type="ARBA" id="ARBA00023136"/>
    </source>
</evidence>
<evidence type="ECO:0000256" key="4">
    <source>
        <dbReference type="ARBA" id="ARBA00022475"/>
    </source>
</evidence>
<keyword evidence="6" id="KW-0597">Phosphoprotein</keyword>
<dbReference type="InterPro" id="IPR003594">
    <property type="entry name" value="HATPase_dom"/>
</dbReference>
<dbReference type="InterPro" id="IPR003661">
    <property type="entry name" value="HisK_dim/P_dom"/>
</dbReference>
<dbReference type="PANTHER" id="PTHR44936:SF5">
    <property type="entry name" value="SENSOR HISTIDINE KINASE ENVZ"/>
    <property type="match status" value="1"/>
</dbReference>
<evidence type="ECO:0000256" key="5">
    <source>
        <dbReference type="ARBA" id="ARBA00022519"/>
    </source>
</evidence>
<comment type="catalytic activity">
    <reaction evidence="1">
        <text>ATP + protein L-histidine = ADP + protein N-phospho-L-histidine.</text>
        <dbReference type="EC" id="2.7.13.3"/>
    </reaction>
</comment>
<evidence type="ECO:0000256" key="10">
    <source>
        <dbReference type="ARBA" id="ARBA00022777"/>
    </source>
</evidence>
<dbReference type="InterPro" id="IPR004358">
    <property type="entry name" value="Sig_transdc_His_kin-like_C"/>
</dbReference>
<evidence type="ECO:0000256" key="9">
    <source>
        <dbReference type="ARBA" id="ARBA00022741"/>
    </source>
</evidence>
<accession>A0A7W6FU74</accession>
<keyword evidence="10 19" id="KW-0418">Kinase</keyword>
<dbReference type="InterPro" id="IPR005467">
    <property type="entry name" value="His_kinase_dom"/>
</dbReference>
<protein>
    <recommendedName>
        <fullName evidence="3">histidine kinase</fullName>
        <ecNumber evidence="3">2.7.13.3</ecNumber>
    </recommendedName>
</protein>
<comment type="subcellular location">
    <subcellularLocation>
        <location evidence="2">Cell inner membrane</location>
        <topology evidence="2">Multi-pass membrane protein</topology>
    </subcellularLocation>
</comment>
<comment type="caution">
    <text evidence="19">The sequence shown here is derived from an EMBL/GenBank/DDBJ whole genome shotgun (WGS) entry which is preliminary data.</text>
</comment>
<dbReference type="SMART" id="SM00388">
    <property type="entry name" value="HisKA"/>
    <property type="match status" value="1"/>
</dbReference>
<dbReference type="PROSITE" id="PS50109">
    <property type="entry name" value="HIS_KIN"/>
    <property type="match status" value="1"/>
</dbReference>
<dbReference type="Proteomes" id="UP000531216">
    <property type="component" value="Unassembled WGS sequence"/>
</dbReference>
<evidence type="ECO:0000256" key="7">
    <source>
        <dbReference type="ARBA" id="ARBA00022679"/>
    </source>
</evidence>
<evidence type="ECO:0000256" key="13">
    <source>
        <dbReference type="ARBA" id="ARBA00023012"/>
    </source>
</evidence>
<dbReference type="InterPro" id="IPR003660">
    <property type="entry name" value="HAMP_dom"/>
</dbReference>
<proteinExistence type="predicted"/>
<dbReference type="InterPro" id="IPR036097">
    <property type="entry name" value="HisK_dim/P_sf"/>
</dbReference>
<evidence type="ECO:0000259" key="17">
    <source>
        <dbReference type="PROSITE" id="PS50109"/>
    </source>
</evidence>
<keyword evidence="7 19" id="KW-0808">Transferase</keyword>
<keyword evidence="13" id="KW-0902">Two-component regulatory system</keyword>
<dbReference type="PRINTS" id="PR00344">
    <property type="entry name" value="BCTRLSENSOR"/>
</dbReference>
<evidence type="ECO:0000256" key="6">
    <source>
        <dbReference type="ARBA" id="ARBA00022553"/>
    </source>
</evidence>
<dbReference type="SUPFAM" id="SSF47384">
    <property type="entry name" value="Homodimeric domain of signal transducing histidine kinase"/>
    <property type="match status" value="1"/>
</dbReference>
<dbReference type="CDD" id="cd00082">
    <property type="entry name" value="HisKA"/>
    <property type="match status" value="1"/>
</dbReference>
<evidence type="ECO:0000313" key="19">
    <source>
        <dbReference type="EMBL" id="MBB3935793.1"/>
    </source>
</evidence>
<dbReference type="GO" id="GO:0005524">
    <property type="term" value="F:ATP binding"/>
    <property type="evidence" value="ECO:0007669"/>
    <property type="project" value="UniProtKB-KW"/>
</dbReference>
<feature type="domain" description="Histidine kinase" evidence="17">
    <location>
        <begin position="284"/>
        <end position="480"/>
    </location>
</feature>
<dbReference type="Pfam" id="PF00512">
    <property type="entry name" value="HisKA"/>
    <property type="match status" value="1"/>
</dbReference>
<dbReference type="CDD" id="cd06225">
    <property type="entry name" value="HAMP"/>
    <property type="match status" value="1"/>
</dbReference>
<evidence type="ECO:0000259" key="18">
    <source>
        <dbReference type="PROSITE" id="PS50885"/>
    </source>
</evidence>
<dbReference type="EMBL" id="JACIDO010000003">
    <property type="protein sequence ID" value="MBB3935793.1"/>
    <property type="molecule type" value="Genomic_DNA"/>
</dbReference>
<sequence length="480" mass="53661">MSIERVIDASVIAEAGSETGAKRPPPRRGWGAALRGLSRQLRRFVSRRTPKGLYARSLIIIIAPMVLLQSVVAFVFMERHWQTVTQRLSASVVQDISAVIDMIQTYPDPAGEYAEMTRIARERLALNVLVLPPEPLPAPAPKPFFNILDGILSEEITRQINRPFWIDTLGESRIVEIRIQLPDHMLRIFAPRNSAYASNSHIFLLWMVGTSLVLILIAILFLRNQIRPIQKLAQAAEGFGRGQPMPPDFRVRGASEVRRASLAFIQMRDRIERQIEQRTQMLNGVSHDLRTVLTRFRLQLALLEENEDRQELEQDVDEMGRMLEGYLAFAKGEGGEEVGELDLERVFARFESEASLKGRSLETDLVGDPRISVRPDAFVRCLGNLVANALRHGNAVRLSARHDDRWLSVSVEDDGPGIEPTQREDVFKPFVRLDEARNIDAGGTGLGLAIARDVARSHGGDILLSESSLGGLKALVRIPA</sequence>
<dbReference type="InterPro" id="IPR036890">
    <property type="entry name" value="HATPase_C_sf"/>
</dbReference>
<dbReference type="Gene3D" id="1.10.287.130">
    <property type="match status" value="1"/>
</dbReference>
<feature type="transmembrane region" description="Helical" evidence="16">
    <location>
        <begin position="53"/>
        <end position="77"/>
    </location>
</feature>
<keyword evidence="5" id="KW-0997">Cell inner membrane</keyword>
<organism evidence="19 20">
    <name type="scientific">Aureimonas phyllosphaerae</name>
    <dbReference type="NCBI Taxonomy" id="1166078"/>
    <lineage>
        <taxon>Bacteria</taxon>
        <taxon>Pseudomonadati</taxon>
        <taxon>Pseudomonadota</taxon>
        <taxon>Alphaproteobacteria</taxon>
        <taxon>Hyphomicrobiales</taxon>
        <taxon>Aurantimonadaceae</taxon>
        <taxon>Aureimonas</taxon>
    </lineage>
</organism>
<evidence type="ECO:0000256" key="15">
    <source>
        <dbReference type="SAM" id="Coils"/>
    </source>
</evidence>
<feature type="domain" description="HAMP" evidence="18">
    <location>
        <begin position="223"/>
        <end position="276"/>
    </location>
</feature>
<evidence type="ECO:0000256" key="2">
    <source>
        <dbReference type="ARBA" id="ARBA00004429"/>
    </source>
</evidence>
<keyword evidence="4" id="KW-1003">Cell membrane</keyword>
<dbReference type="EC" id="2.7.13.3" evidence="3"/>
<keyword evidence="12 16" id="KW-1133">Transmembrane helix</keyword>
<dbReference type="SUPFAM" id="SSF55874">
    <property type="entry name" value="ATPase domain of HSP90 chaperone/DNA topoisomerase II/histidine kinase"/>
    <property type="match status" value="1"/>
</dbReference>
<reference evidence="19 20" key="1">
    <citation type="submission" date="2020-08" db="EMBL/GenBank/DDBJ databases">
        <title>Genomic Encyclopedia of Type Strains, Phase IV (KMG-IV): sequencing the most valuable type-strain genomes for metagenomic binning, comparative biology and taxonomic classification.</title>
        <authorList>
            <person name="Goeker M."/>
        </authorList>
    </citation>
    <scope>NUCLEOTIDE SEQUENCE [LARGE SCALE GENOMIC DNA]</scope>
    <source>
        <strain evidence="19 20">DSM 25024</strain>
    </source>
</reference>
<evidence type="ECO:0000256" key="8">
    <source>
        <dbReference type="ARBA" id="ARBA00022692"/>
    </source>
</evidence>
<feature type="transmembrane region" description="Helical" evidence="16">
    <location>
        <begin position="202"/>
        <end position="222"/>
    </location>
</feature>
<dbReference type="SMART" id="SM00387">
    <property type="entry name" value="HATPase_c"/>
    <property type="match status" value="1"/>
</dbReference>
<dbReference type="AlphaFoldDB" id="A0A7W6FU74"/>